<organism evidence="2 3">
    <name type="scientific">Candidatus Marsarchaeota G2 archaeon OSP_D</name>
    <dbReference type="NCBI Taxonomy" id="1978157"/>
    <lineage>
        <taxon>Archaea</taxon>
        <taxon>Candidatus Marsarchaeota</taxon>
        <taxon>Candidatus Marsarchaeota group 2</taxon>
    </lineage>
</organism>
<name>A0A2R6AJ43_9ARCH</name>
<proteinExistence type="predicted"/>
<feature type="compositionally biased region" description="Low complexity" evidence="1">
    <location>
        <begin position="239"/>
        <end position="267"/>
    </location>
</feature>
<dbReference type="AlphaFoldDB" id="A0A2R6AJ43"/>
<gene>
    <name evidence="2" type="ORF">B9Q03_11730</name>
</gene>
<evidence type="ECO:0000256" key="1">
    <source>
        <dbReference type="SAM" id="MobiDB-lite"/>
    </source>
</evidence>
<sequence length="320" mass="36099">MNPEEVIRIAEEIREKHRPHIIKPEYAFFIDEKSNPSSITGEKVLVVFPPPHTLDRTLAVHAAEHEFHHISPDGVPYTLFDDRKIMALAMNELQVNYEREYEKLKEAANCVYDFFVTKEALQEDPKVTKEFLERMFAASGKVFEQNVNPFALAGFVFLTYCYSRMTGFSALPSEFTPAFLTFDSKLDRIYKELDGIFFEWQRKPHKEIAGALVKTFKLFKELENFLYKTRADARNEKNQAQAQGQTQGQAQGQAQTQGQAQGQQEGARQGGQEEKKGSGQKEETQGQRGSAKGQNESAEAALPCGFTVKTSESQAVAVAV</sequence>
<dbReference type="Proteomes" id="UP000240322">
    <property type="component" value="Unassembled WGS sequence"/>
</dbReference>
<evidence type="ECO:0000313" key="2">
    <source>
        <dbReference type="EMBL" id="PSN86358.1"/>
    </source>
</evidence>
<feature type="compositionally biased region" description="Basic and acidic residues" evidence="1">
    <location>
        <begin position="271"/>
        <end position="285"/>
    </location>
</feature>
<protein>
    <submittedName>
        <fullName evidence="2">Uncharacterized protein</fullName>
    </submittedName>
</protein>
<feature type="non-terminal residue" evidence="2">
    <location>
        <position position="320"/>
    </location>
</feature>
<reference evidence="2 3" key="1">
    <citation type="submission" date="2017-04" db="EMBL/GenBank/DDBJ databases">
        <title>Novel microbial lineages endemic to geothermal iron-oxide mats fill important gaps in the evolutionary history of Archaea.</title>
        <authorList>
            <person name="Jay Z.J."/>
            <person name="Beam J.P."/>
            <person name="Dlakic M."/>
            <person name="Rusch D.B."/>
            <person name="Kozubal M.A."/>
            <person name="Inskeep W.P."/>
        </authorList>
    </citation>
    <scope>NUCLEOTIDE SEQUENCE [LARGE SCALE GENOMIC DNA]</scope>
    <source>
        <strain evidence="2">OSP_D</strain>
    </source>
</reference>
<comment type="caution">
    <text evidence="2">The sequence shown here is derived from an EMBL/GenBank/DDBJ whole genome shotgun (WGS) entry which is preliminary data.</text>
</comment>
<accession>A0A2R6AJ43</accession>
<feature type="region of interest" description="Disordered" evidence="1">
    <location>
        <begin position="236"/>
        <end position="306"/>
    </location>
</feature>
<evidence type="ECO:0000313" key="3">
    <source>
        <dbReference type="Proteomes" id="UP000240322"/>
    </source>
</evidence>
<dbReference type="EMBL" id="NEXE01000211">
    <property type="protein sequence ID" value="PSN86358.1"/>
    <property type="molecule type" value="Genomic_DNA"/>
</dbReference>